<dbReference type="Pfam" id="PF01391">
    <property type="entry name" value="Collagen"/>
    <property type="match status" value="1"/>
</dbReference>
<accession>A0ABR8N6W4</accession>
<feature type="region of interest" description="Disordered" evidence="1">
    <location>
        <begin position="162"/>
        <end position="251"/>
    </location>
</feature>
<name>A0ABR8N6W4_9ACTN</name>
<dbReference type="Proteomes" id="UP000618818">
    <property type="component" value="Unassembled WGS sequence"/>
</dbReference>
<evidence type="ECO:0000313" key="2">
    <source>
        <dbReference type="EMBL" id="MBD3923883.1"/>
    </source>
</evidence>
<reference evidence="2 3" key="1">
    <citation type="submission" date="2020-09" db="EMBL/GenBank/DDBJ databases">
        <title>novel species in genus Nocardioides.</title>
        <authorList>
            <person name="Zhang G."/>
        </authorList>
    </citation>
    <scope>NUCLEOTIDE SEQUENCE [LARGE SCALE GENOMIC DNA]</scope>
    <source>
        <strain evidence="2 3">KCTC 39551</strain>
    </source>
</reference>
<gene>
    <name evidence="2" type="ORF">IEZ26_04555</name>
</gene>
<comment type="caution">
    <text evidence="2">The sequence shown here is derived from an EMBL/GenBank/DDBJ whole genome shotgun (WGS) entry which is preliminary data.</text>
</comment>
<proteinExistence type="predicted"/>
<dbReference type="PANTHER" id="PTHR24023">
    <property type="entry name" value="COLLAGEN ALPHA"/>
    <property type="match status" value="1"/>
</dbReference>
<evidence type="ECO:0000313" key="3">
    <source>
        <dbReference type="Proteomes" id="UP000618818"/>
    </source>
</evidence>
<organism evidence="2 3">
    <name type="scientific">Nocardioides cavernae</name>
    <dbReference type="NCBI Taxonomy" id="1921566"/>
    <lineage>
        <taxon>Bacteria</taxon>
        <taxon>Bacillati</taxon>
        <taxon>Actinomycetota</taxon>
        <taxon>Actinomycetes</taxon>
        <taxon>Propionibacteriales</taxon>
        <taxon>Nocardioidaceae</taxon>
        <taxon>Nocardioides</taxon>
    </lineage>
</organism>
<feature type="compositionally biased region" description="Basic and acidic residues" evidence="1">
    <location>
        <begin position="174"/>
        <end position="207"/>
    </location>
</feature>
<dbReference type="PANTHER" id="PTHR24023:SF1082">
    <property type="entry name" value="COLLAGEN TRIPLE HELIX REPEAT"/>
    <property type="match status" value="1"/>
</dbReference>
<dbReference type="EMBL" id="JACXYZ010000001">
    <property type="protein sequence ID" value="MBD3923883.1"/>
    <property type="molecule type" value="Genomic_DNA"/>
</dbReference>
<dbReference type="InterPro" id="IPR050149">
    <property type="entry name" value="Collagen_superfamily"/>
</dbReference>
<evidence type="ECO:0000256" key="1">
    <source>
        <dbReference type="SAM" id="MobiDB-lite"/>
    </source>
</evidence>
<dbReference type="InterPro" id="IPR008160">
    <property type="entry name" value="Collagen"/>
</dbReference>
<sequence length="251" mass="26155">MAAIPKAWAWLAVLSASVVAALVLTPLVTSPWLPHERLLTAEGAAYDGYVVGQEGEFTAVRLSTPSVPYEEGAVALVDTVRFRLLCRLGNDWRDFRFDAPSPIQLVFGKSRTQECVDLPSSDRSPEVFPGGALACVGQSGGLRFVALEDRCGAREFTVNLVDGEAGSQGATGDRGPDGDRGPRGDKGPDGDRGPQGDKGPRGDRGESGPRGPRGPQGDRGEPGPRGPRGFPSDPATSPPTSCSGASRTAGC</sequence>
<protein>
    <submittedName>
        <fullName evidence="2">Collagen-like protein</fullName>
    </submittedName>
</protein>
<keyword evidence="3" id="KW-1185">Reference proteome</keyword>
<feature type="compositionally biased region" description="Polar residues" evidence="1">
    <location>
        <begin position="238"/>
        <end position="251"/>
    </location>
</feature>